<keyword evidence="1" id="KW-0472">Membrane</keyword>
<evidence type="ECO:0000256" key="1">
    <source>
        <dbReference type="SAM" id="Phobius"/>
    </source>
</evidence>
<dbReference type="EMBL" id="VSRR010001283">
    <property type="protein sequence ID" value="MPC24047.1"/>
    <property type="molecule type" value="Genomic_DNA"/>
</dbReference>
<dbReference type="AlphaFoldDB" id="A0A5B7DSB1"/>
<organism evidence="2 3">
    <name type="scientific">Portunus trituberculatus</name>
    <name type="common">Swimming crab</name>
    <name type="synonym">Neptunus trituberculatus</name>
    <dbReference type="NCBI Taxonomy" id="210409"/>
    <lineage>
        <taxon>Eukaryota</taxon>
        <taxon>Metazoa</taxon>
        <taxon>Ecdysozoa</taxon>
        <taxon>Arthropoda</taxon>
        <taxon>Crustacea</taxon>
        <taxon>Multicrustacea</taxon>
        <taxon>Malacostraca</taxon>
        <taxon>Eumalacostraca</taxon>
        <taxon>Eucarida</taxon>
        <taxon>Decapoda</taxon>
        <taxon>Pleocyemata</taxon>
        <taxon>Brachyura</taxon>
        <taxon>Eubrachyura</taxon>
        <taxon>Portunoidea</taxon>
        <taxon>Portunidae</taxon>
        <taxon>Portuninae</taxon>
        <taxon>Portunus</taxon>
    </lineage>
</organism>
<dbReference type="Proteomes" id="UP000324222">
    <property type="component" value="Unassembled WGS sequence"/>
</dbReference>
<gene>
    <name evidence="2" type="ORF">E2C01_017118</name>
</gene>
<evidence type="ECO:0000313" key="3">
    <source>
        <dbReference type="Proteomes" id="UP000324222"/>
    </source>
</evidence>
<comment type="caution">
    <text evidence="2">The sequence shown here is derived from an EMBL/GenBank/DDBJ whole genome shotgun (WGS) entry which is preliminary data.</text>
</comment>
<name>A0A5B7DSB1_PORTR</name>
<proteinExistence type="predicted"/>
<reference evidence="2 3" key="1">
    <citation type="submission" date="2019-05" db="EMBL/GenBank/DDBJ databases">
        <title>Another draft genome of Portunus trituberculatus and its Hox gene families provides insights of decapod evolution.</title>
        <authorList>
            <person name="Jeong J.-H."/>
            <person name="Song I."/>
            <person name="Kim S."/>
            <person name="Choi T."/>
            <person name="Kim D."/>
            <person name="Ryu S."/>
            <person name="Kim W."/>
        </authorList>
    </citation>
    <scope>NUCLEOTIDE SEQUENCE [LARGE SCALE GENOMIC DNA]</scope>
    <source>
        <tissue evidence="2">Muscle</tissue>
    </source>
</reference>
<keyword evidence="1" id="KW-1133">Transmembrane helix</keyword>
<keyword evidence="1" id="KW-0812">Transmembrane</keyword>
<feature type="transmembrane region" description="Helical" evidence="1">
    <location>
        <begin position="77"/>
        <end position="102"/>
    </location>
</feature>
<keyword evidence="3" id="KW-1185">Reference proteome</keyword>
<protein>
    <submittedName>
        <fullName evidence="2">Uncharacterized protein</fullName>
    </submittedName>
</protein>
<evidence type="ECO:0000313" key="2">
    <source>
        <dbReference type="EMBL" id="MPC24047.1"/>
    </source>
</evidence>
<accession>A0A5B7DSB1</accession>
<sequence>MTDPCRPHCRIVRCTAYLAVSCFLPHMTCQTDGASRQETHELVSFHAQGPLTLQKVGTAAGRTDGQEEEETKEEEEVVVVVVMVVPVVVVVVVVVVVTASGLRCFIREEWVS</sequence>